<gene>
    <name evidence="1" type="ORF">Y5S_03226</name>
</gene>
<protein>
    <submittedName>
        <fullName evidence="1">Uncharacterized protein</fullName>
    </submittedName>
</protein>
<evidence type="ECO:0000313" key="2">
    <source>
        <dbReference type="Proteomes" id="UP000029444"/>
    </source>
</evidence>
<evidence type="ECO:0000313" key="1">
    <source>
        <dbReference type="EMBL" id="KGD63590.1"/>
    </source>
</evidence>
<comment type="caution">
    <text evidence="1">The sequence shown here is derived from an EMBL/GenBank/DDBJ whole genome shotgun (WGS) entry which is preliminary data.</text>
</comment>
<reference evidence="1 2" key="1">
    <citation type="submission" date="2012-09" db="EMBL/GenBank/DDBJ databases">
        <title>Genome Sequence of alkane-degrading Bacterium Alcanivorax sp. 19-m-6.</title>
        <authorList>
            <person name="Lai Q."/>
            <person name="Shao Z."/>
        </authorList>
    </citation>
    <scope>NUCLEOTIDE SEQUENCE [LARGE SCALE GENOMIC DNA]</scope>
    <source>
        <strain evidence="1 2">19-m-6</strain>
    </source>
</reference>
<organism evidence="1 2">
    <name type="scientific">Alcanivorax nanhaiticus</name>
    <dbReference type="NCBI Taxonomy" id="1177154"/>
    <lineage>
        <taxon>Bacteria</taxon>
        <taxon>Pseudomonadati</taxon>
        <taxon>Pseudomonadota</taxon>
        <taxon>Gammaproteobacteria</taxon>
        <taxon>Oceanospirillales</taxon>
        <taxon>Alcanivoracaceae</taxon>
        <taxon>Alcanivorax</taxon>
    </lineage>
</organism>
<dbReference type="EMBL" id="ARXV01000016">
    <property type="protein sequence ID" value="KGD63590.1"/>
    <property type="molecule type" value="Genomic_DNA"/>
</dbReference>
<dbReference type="eggNOG" id="COG1683">
    <property type="taxonomic scope" value="Bacteria"/>
</dbReference>
<dbReference type="PATRIC" id="fig|1177154.3.peg.3269"/>
<name>A0A095UM79_9GAMM</name>
<proteinExistence type="predicted"/>
<dbReference type="InterPro" id="IPR007553">
    <property type="entry name" value="2-thiour_desulf"/>
</dbReference>
<dbReference type="PANTHER" id="PTHR30087">
    <property type="entry name" value="INNER MEMBRANE PROTEIN"/>
    <property type="match status" value="1"/>
</dbReference>
<dbReference type="Proteomes" id="UP000029444">
    <property type="component" value="Unassembled WGS sequence"/>
</dbReference>
<dbReference type="PANTHER" id="PTHR30087:SF0">
    <property type="entry name" value="INNER MEMBRANE PROTEIN"/>
    <property type="match status" value="1"/>
</dbReference>
<dbReference type="STRING" id="1177154.Y5S_03226"/>
<sequence length="226" mass="25625">MGAPMLTDLLEKMGFSVPQQDWQKPVIGVSACLTGQKVRYDGDHKHNGIVMHQLAPLMRFRETCPEVSIGLPIPRPPIQVVQLDGQQRVLGVADTNMDYTEALEQVAERMGDPLCGFVLKARSPSCGHLTTPLHDEHGNNIATGSGAFARKLHELYPRIALANESDLEKPVFLQQFLLQVFCYQQWHHNDHQGSWLQQRLEKSELLEEPLRTNFQHYLSRLSQAMH</sequence>
<keyword evidence="2" id="KW-1185">Reference proteome</keyword>
<accession>A0A095UM79</accession>
<dbReference type="AlphaFoldDB" id="A0A095UM79"/>
<dbReference type="Pfam" id="PF04463">
    <property type="entry name" value="2-thiour_desulf"/>
    <property type="match status" value="1"/>
</dbReference>